<name>A0ABY4XE53_9SPHN</name>
<protein>
    <recommendedName>
        <fullName evidence="3">DUF1173 domain-containing protein</fullName>
    </recommendedName>
</protein>
<evidence type="ECO:0000313" key="1">
    <source>
        <dbReference type="EMBL" id="USI75123.1"/>
    </source>
</evidence>
<proteinExistence type="predicted"/>
<evidence type="ECO:0000313" key="2">
    <source>
        <dbReference type="Proteomes" id="UP001056937"/>
    </source>
</evidence>
<gene>
    <name evidence="1" type="ORF">LHA26_19720</name>
</gene>
<organism evidence="1 2">
    <name type="scientific">Sphingomonas morindae</name>
    <dbReference type="NCBI Taxonomy" id="1541170"/>
    <lineage>
        <taxon>Bacteria</taxon>
        <taxon>Pseudomonadati</taxon>
        <taxon>Pseudomonadota</taxon>
        <taxon>Alphaproteobacteria</taxon>
        <taxon>Sphingomonadales</taxon>
        <taxon>Sphingomonadaceae</taxon>
        <taxon>Sphingomonas</taxon>
    </lineage>
</organism>
<geneLocation type="plasmid" evidence="1 2">
    <name>p1</name>
</geneLocation>
<evidence type="ECO:0008006" key="3">
    <source>
        <dbReference type="Google" id="ProtNLM"/>
    </source>
</evidence>
<reference evidence="1" key="1">
    <citation type="journal article" date="2022" name="Toxins">
        <title>Genomic Analysis of Sphingopyxis sp. USTB-05 for Biodegrading Cyanobacterial Hepatotoxins.</title>
        <authorList>
            <person name="Liu C."/>
            <person name="Xu Q."/>
            <person name="Zhao Z."/>
            <person name="Zhang H."/>
            <person name="Liu X."/>
            <person name="Yin C."/>
            <person name="Liu Y."/>
            <person name="Yan H."/>
        </authorList>
    </citation>
    <scope>NUCLEOTIDE SEQUENCE</scope>
    <source>
        <strain evidence="1">NBD5</strain>
    </source>
</reference>
<dbReference type="RefSeq" id="WP_252168937.1">
    <property type="nucleotide sequence ID" value="NZ_CP084932.1"/>
</dbReference>
<keyword evidence="1" id="KW-0614">Plasmid</keyword>
<sequence length="435" mass="48474">MWLIDRHSGGLGKTRIPLPVELRSALVRWYIGEGSRHDEDAGIMLVQQARIGAKWIACDCLGAETSPPILTPAFLSEAETYYLRRLTNAKRPEHRSTCPFFRDQVTNRITETRSALTPADSPVGYFEVLRPAPEKLAQRPLDDASDDRTRSASVPRLARLLWRLLNNAGLNIAPPMTEERAERSIVHEFRALVAAAAKIEIAPGIELGRALWTHGDALHSKRAYASIRELSRRWPPGHAPQGFLTLFAPEFKGTLLKAAGCEPLTIANRIQSPSVRGNRIQGPYLVIVVLGEYPEARGYAPLRAYAQPIYSGNRFMPVESDFERVVLRAILGARRAFDRAGIDLAIEKPVFDILTPLGSGRPDFIVEARSRRSGELRQIIVQAMGGSAPNYLALKAGVRRTLEQIAPVVEVALADIEDGRLTRRLFRTLTRERQF</sequence>
<dbReference type="Proteomes" id="UP001056937">
    <property type="component" value="Plasmid p1"/>
</dbReference>
<dbReference type="EMBL" id="CP084932">
    <property type="protein sequence ID" value="USI75123.1"/>
    <property type="molecule type" value="Genomic_DNA"/>
</dbReference>
<keyword evidence="2" id="KW-1185">Reference proteome</keyword>
<accession>A0ABY4XE53</accession>